<keyword evidence="2" id="KW-1185">Reference proteome</keyword>
<sequence length="187" mass="20970">MWATIVDGQPLVLALAGPLTQLLPGVLDAELQFDARNREEPETRFWADAFGSVSHRHRALQRQRGGLDMNAACRSHRQLLRRLIDQKRVFDFGYIDQYQRDGMAMNVAAKDGHLEVLQRLHDGGAASCTTAAMDEAAVNGHLHVIQWLEQHRTDSTVASTQATETPCSIARYQIEPDNRSQRSTYCA</sequence>
<dbReference type="Gene3D" id="1.25.40.20">
    <property type="entry name" value="Ankyrin repeat-containing domain"/>
    <property type="match status" value="1"/>
</dbReference>
<evidence type="ECO:0000313" key="1">
    <source>
        <dbReference type="EMBL" id="KDO20514.1"/>
    </source>
</evidence>
<proteinExistence type="predicted"/>
<dbReference type="KEGG" id="spar:SPRG_14272"/>
<dbReference type="Proteomes" id="UP000030745">
    <property type="component" value="Unassembled WGS sequence"/>
</dbReference>
<dbReference type="OrthoDB" id="539213at2759"/>
<gene>
    <name evidence="1" type="ORF">SPRG_14272</name>
</gene>
<name>A0A067BPS4_SAPPC</name>
<dbReference type="InterPro" id="IPR036770">
    <property type="entry name" value="Ankyrin_rpt-contain_sf"/>
</dbReference>
<accession>A0A067BPS4</accession>
<evidence type="ECO:0000313" key="2">
    <source>
        <dbReference type="Proteomes" id="UP000030745"/>
    </source>
</evidence>
<protein>
    <submittedName>
        <fullName evidence="1">Uncharacterized protein</fullName>
    </submittedName>
</protein>
<dbReference type="GeneID" id="24136084"/>
<dbReference type="PANTHER" id="PTHR46586:SF3">
    <property type="entry name" value="ANKYRIN REPEAT-CONTAINING PROTEIN"/>
    <property type="match status" value="1"/>
</dbReference>
<reference evidence="1 2" key="1">
    <citation type="journal article" date="2013" name="PLoS Genet.">
        <title>Distinctive expansion of potential virulence genes in the genome of the oomycete fish pathogen Saprolegnia parasitica.</title>
        <authorList>
            <person name="Jiang R.H."/>
            <person name="de Bruijn I."/>
            <person name="Haas B.J."/>
            <person name="Belmonte R."/>
            <person name="Lobach L."/>
            <person name="Christie J."/>
            <person name="van den Ackerveken G."/>
            <person name="Bottin A."/>
            <person name="Bulone V."/>
            <person name="Diaz-Moreno S.M."/>
            <person name="Dumas B."/>
            <person name="Fan L."/>
            <person name="Gaulin E."/>
            <person name="Govers F."/>
            <person name="Grenville-Briggs L.J."/>
            <person name="Horner N.R."/>
            <person name="Levin J.Z."/>
            <person name="Mammella M."/>
            <person name="Meijer H.J."/>
            <person name="Morris P."/>
            <person name="Nusbaum C."/>
            <person name="Oome S."/>
            <person name="Phillips A.J."/>
            <person name="van Rooyen D."/>
            <person name="Rzeszutek E."/>
            <person name="Saraiva M."/>
            <person name="Secombes C.J."/>
            <person name="Seidl M.F."/>
            <person name="Snel B."/>
            <person name="Stassen J.H."/>
            <person name="Sykes S."/>
            <person name="Tripathy S."/>
            <person name="van den Berg H."/>
            <person name="Vega-Arreguin J.C."/>
            <person name="Wawra S."/>
            <person name="Young S.K."/>
            <person name="Zeng Q."/>
            <person name="Dieguez-Uribeondo J."/>
            <person name="Russ C."/>
            <person name="Tyler B.M."/>
            <person name="van West P."/>
        </authorList>
    </citation>
    <scope>NUCLEOTIDE SEQUENCE [LARGE SCALE GENOMIC DNA]</scope>
    <source>
        <strain evidence="1 2">CBS 223.65</strain>
    </source>
</reference>
<dbReference type="EMBL" id="KK583310">
    <property type="protein sequence ID" value="KDO20514.1"/>
    <property type="molecule type" value="Genomic_DNA"/>
</dbReference>
<organism evidence="1 2">
    <name type="scientific">Saprolegnia parasitica (strain CBS 223.65)</name>
    <dbReference type="NCBI Taxonomy" id="695850"/>
    <lineage>
        <taxon>Eukaryota</taxon>
        <taxon>Sar</taxon>
        <taxon>Stramenopiles</taxon>
        <taxon>Oomycota</taxon>
        <taxon>Saprolegniomycetes</taxon>
        <taxon>Saprolegniales</taxon>
        <taxon>Saprolegniaceae</taxon>
        <taxon>Saprolegnia</taxon>
    </lineage>
</organism>
<dbReference type="AlphaFoldDB" id="A0A067BPS4"/>
<dbReference type="RefSeq" id="XP_012208776.1">
    <property type="nucleotide sequence ID" value="XM_012353386.1"/>
</dbReference>
<dbReference type="SUPFAM" id="SSF140860">
    <property type="entry name" value="Pseudo ankyrin repeat-like"/>
    <property type="match status" value="1"/>
</dbReference>
<dbReference type="PANTHER" id="PTHR46586">
    <property type="entry name" value="ANKYRIN REPEAT-CONTAINING PROTEIN"/>
    <property type="match status" value="1"/>
</dbReference>
<dbReference type="VEuPathDB" id="FungiDB:SPRG_14272"/>
<dbReference type="InterPro" id="IPR052050">
    <property type="entry name" value="SecEffector_AnkRepeat"/>
</dbReference>